<dbReference type="InterPro" id="IPR012296">
    <property type="entry name" value="Nuclease_put_TT1808"/>
</dbReference>
<dbReference type="PATRIC" id="fig|749414.3.peg.6209"/>
<dbReference type="Gene3D" id="3.90.1570.10">
    <property type="entry name" value="tt1808, chain A"/>
    <property type="match status" value="1"/>
</dbReference>
<proteinExistence type="predicted"/>
<evidence type="ECO:0000259" key="1">
    <source>
        <dbReference type="Pfam" id="PF05685"/>
    </source>
</evidence>
<dbReference type="KEGG" id="sbh:SBI_06024"/>
<dbReference type="CDD" id="cd06260">
    <property type="entry name" value="DUF820-like"/>
    <property type="match status" value="1"/>
</dbReference>
<feature type="domain" description="Putative restriction endonuclease" evidence="1">
    <location>
        <begin position="41"/>
        <end position="203"/>
    </location>
</feature>
<sequence length="209" mass="23043">MTLAPEHPCPPVAHITEETTHTTEETTVSLIDIAETVFQNLPGYRPEILGGQLIVTPPADPPHAESLTNLTLAFAALHQGETRVVQAVGIWLPTGEEDYAIPDLAVVDADHRDHMAPYNCIDPAVFRMVFEVTSSNWRDDLDRKPSHYARAGVPVYVIGDRKHGEVIVLTDPHDGEYRTRSVHRPGESFVLPESIGAKVELEVDSLLSE</sequence>
<dbReference type="HOGENOM" id="CLU_076312_4_1_11"/>
<organism evidence="2 3">
    <name type="scientific">Streptomyces bingchenggensis (strain BCW-1)</name>
    <dbReference type="NCBI Taxonomy" id="749414"/>
    <lineage>
        <taxon>Bacteria</taxon>
        <taxon>Bacillati</taxon>
        <taxon>Actinomycetota</taxon>
        <taxon>Actinomycetes</taxon>
        <taxon>Kitasatosporales</taxon>
        <taxon>Streptomycetaceae</taxon>
        <taxon>Streptomyces</taxon>
    </lineage>
</organism>
<keyword evidence="3" id="KW-1185">Reference proteome</keyword>
<name>D7CHU4_STRBB</name>
<dbReference type="STRING" id="749414.SBI_06024"/>
<gene>
    <name evidence="2" type="ordered locus">SBI_06024</name>
</gene>
<dbReference type="Pfam" id="PF05685">
    <property type="entry name" value="Uma2"/>
    <property type="match status" value="1"/>
</dbReference>
<dbReference type="EMBL" id="CP002047">
    <property type="protein sequence ID" value="ADI09144.1"/>
    <property type="molecule type" value="Genomic_DNA"/>
</dbReference>
<reference evidence="2 3" key="1">
    <citation type="journal article" date="2010" name="J. Bacteriol.">
        <title>Genome sequence of the milbemycin-producing bacterium Streptomyces bingchenggensis.</title>
        <authorList>
            <person name="Wang X.J."/>
            <person name="Yan Y.J."/>
            <person name="Zhang B."/>
            <person name="An J."/>
            <person name="Wang J.J."/>
            <person name="Tian J."/>
            <person name="Jiang L."/>
            <person name="Chen Y.H."/>
            <person name="Huang S.X."/>
            <person name="Yin M."/>
            <person name="Zhang J."/>
            <person name="Gao A.L."/>
            <person name="Liu C.X."/>
            <person name="Zhu Z.X."/>
            <person name="Xiang W.S."/>
        </authorList>
    </citation>
    <scope>NUCLEOTIDE SEQUENCE [LARGE SCALE GENOMIC DNA]</scope>
    <source>
        <strain evidence="2 3">BCW-1</strain>
    </source>
</reference>
<dbReference type="RefSeq" id="WP_014178606.1">
    <property type="nucleotide sequence ID" value="NC_016582.1"/>
</dbReference>
<dbReference type="PANTHER" id="PTHR35400:SF3">
    <property type="entry name" value="SLL1072 PROTEIN"/>
    <property type="match status" value="1"/>
</dbReference>
<dbReference type="eggNOG" id="COG4636">
    <property type="taxonomic scope" value="Bacteria"/>
</dbReference>
<evidence type="ECO:0000313" key="2">
    <source>
        <dbReference type="EMBL" id="ADI09144.1"/>
    </source>
</evidence>
<dbReference type="InterPro" id="IPR011335">
    <property type="entry name" value="Restrct_endonuc-II-like"/>
</dbReference>
<dbReference type="SUPFAM" id="SSF52980">
    <property type="entry name" value="Restriction endonuclease-like"/>
    <property type="match status" value="1"/>
</dbReference>
<protein>
    <submittedName>
        <fullName evidence="2">Integral membrane protein</fullName>
    </submittedName>
</protein>
<dbReference type="Proteomes" id="UP000000377">
    <property type="component" value="Chromosome"/>
</dbReference>
<dbReference type="AlphaFoldDB" id="D7CHU4"/>
<accession>D7CHU4</accession>
<dbReference type="PANTHER" id="PTHR35400">
    <property type="entry name" value="SLR1083 PROTEIN"/>
    <property type="match status" value="1"/>
</dbReference>
<evidence type="ECO:0000313" key="3">
    <source>
        <dbReference type="Proteomes" id="UP000000377"/>
    </source>
</evidence>
<dbReference type="InterPro" id="IPR008538">
    <property type="entry name" value="Uma2"/>
</dbReference>